<evidence type="ECO:0000256" key="6">
    <source>
        <dbReference type="RuleBase" id="RU003983"/>
    </source>
</evidence>
<dbReference type="GO" id="GO:0016020">
    <property type="term" value="C:membrane"/>
    <property type="evidence" value="ECO:0007669"/>
    <property type="project" value="TreeGrafter"/>
</dbReference>
<dbReference type="AlphaFoldDB" id="A0A7I9VIZ2"/>
<gene>
    <name evidence="9" type="ORF">AMYX_08590</name>
</gene>
<dbReference type="RefSeq" id="WP_176063307.1">
    <property type="nucleotide sequence ID" value="NZ_BJTG01000002.1"/>
</dbReference>
<evidence type="ECO:0000256" key="4">
    <source>
        <dbReference type="ARBA" id="ARBA00022833"/>
    </source>
</evidence>
<reference evidence="10" key="1">
    <citation type="journal article" date="2020" name="Appl. Environ. Microbiol.">
        <title>Diazotrophic Anaeromyxobacter Isolates from Soils.</title>
        <authorList>
            <person name="Masuda Y."/>
            <person name="Yamanaka H."/>
            <person name="Xu Z.X."/>
            <person name="Shiratori Y."/>
            <person name="Aono T."/>
            <person name="Amachi S."/>
            <person name="Senoo K."/>
            <person name="Itoh H."/>
        </authorList>
    </citation>
    <scope>NUCLEOTIDE SEQUENCE [LARGE SCALE GENOMIC DNA]</scope>
    <source>
        <strain evidence="10">R267</strain>
    </source>
</reference>
<keyword evidence="4 6" id="KW-0862">Zinc</keyword>
<comment type="caution">
    <text evidence="9">The sequence shown here is derived from an EMBL/GenBank/DDBJ whole genome shotgun (WGS) entry which is preliminary data.</text>
</comment>
<dbReference type="GO" id="GO:0046872">
    <property type="term" value="F:metal ion binding"/>
    <property type="evidence" value="ECO:0007669"/>
    <property type="project" value="UniProtKB-KW"/>
</dbReference>
<dbReference type="PANTHER" id="PTHR22726:SF1">
    <property type="entry name" value="METALLOENDOPEPTIDASE OMA1, MITOCHONDRIAL"/>
    <property type="match status" value="1"/>
</dbReference>
<feature type="domain" description="Peptidase M48" evidence="8">
    <location>
        <begin position="82"/>
        <end position="248"/>
    </location>
</feature>
<organism evidence="9 10">
    <name type="scientific">Anaeromyxobacter diazotrophicus</name>
    <dbReference type="NCBI Taxonomy" id="2590199"/>
    <lineage>
        <taxon>Bacteria</taxon>
        <taxon>Pseudomonadati</taxon>
        <taxon>Myxococcota</taxon>
        <taxon>Myxococcia</taxon>
        <taxon>Myxococcales</taxon>
        <taxon>Cystobacterineae</taxon>
        <taxon>Anaeromyxobacteraceae</taxon>
        <taxon>Anaeromyxobacter</taxon>
    </lineage>
</organism>
<dbReference type="Pfam" id="PF01435">
    <property type="entry name" value="Peptidase_M48"/>
    <property type="match status" value="1"/>
</dbReference>
<dbReference type="Proteomes" id="UP000503640">
    <property type="component" value="Unassembled WGS sequence"/>
</dbReference>
<comment type="similarity">
    <text evidence="6">Belongs to the peptidase M48 family.</text>
</comment>
<evidence type="ECO:0000259" key="8">
    <source>
        <dbReference type="Pfam" id="PF01435"/>
    </source>
</evidence>
<keyword evidence="5 6" id="KW-0482">Metalloprotease</keyword>
<dbReference type="CDD" id="cd07333">
    <property type="entry name" value="M48C_bepA_like"/>
    <property type="match status" value="1"/>
</dbReference>
<dbReference type="GO" id="GO:0051603">
    <property type="term" value="P:proteolysis involved in protein catabolic process"/>
    <property type="evidence" value="ECO:0007669"/>
    <property type="project" value="TreeGrafter"/>
</dbReference>
<dbReference type="GO" id="GO:0004222">
    <property type="term" value="F:metalloendopeptidase activity"/>
    <property type="evidence" value="ECO:0007669"/>
    <property type="project" value="InterPro"/>
</dbReference>
<evidence type="ECO:0000313" key="9">
    <source>
        <dbReference type="EMBL" id="GEJ56118.1"/>
    </source>
</evidence>
<keyword evidence="10" id="KW-1185">Reference proteome</keyword>
<comment type="cofactor">
    <cofactor evidence="6">
        <name>Zn(2+)</name>
        <dbReference type="ChEBI" id="CHEBI:29105"/>
    </cofactor>
    <text evidence="6">Binds 1 zinc ion per subunit.</text>
</comment>
<feature type="compositionally biased region" description="Low complexity" evidence="7">
    <location>
        <begin position="266"/>
        <end position="277"/>
    </location>
</feature>
<dbReference type="PROSITE" id="PS51257">
    <property type="entry name" value="PROKAR_LIPOPROTEIN"/>
    <property type="match status" value="1"/>
</dbReference>
<feature type="compositionally biased region" description="Pro residues" evidence="7">
    <location>
        <begin position="278"/>
        <end position="287"/>
    </location>
</feature>
<dbReference type="PANTHER" id="PTHR22726">
    <property type="entry name" value="METALLOENDOPEPTIDASE OMA1"/>
    <property type="match status" value="1"/>
</dbReference>
<protein>
    <recommendedName>
        <fullName evidence="8">Peptidase M48 domain-containing protein</fullName>
    </recommendedName>
</protein>
<name>A0A7I9VIZ2_9BACT</name>
<evidence type="ECO:0000256" key="5">
    <source>
        <dbReference type="ARBA" id="ARBA00023049"/>
    </source>
</evidence>
<dbReference type="Gene3D" id="3.30.2010.10">
    <property type="entry name" value="Metalloproteases ('zincins'), catalytic domain"/>
    <property type="match status" value="1"/>
</dbReference>
<dbReference type="InterPro" id="IPR001915">
    <property type="entry name" value="Peptidase_M48"/>
</dbReference>
<proteinExistence type="inferred from homology"/>
<evidence type="ECO:0000256" key="3">
    <source>
        <dbReference type="ARBA" id="ARBA00022801"/>
    </source>
</evidence>
<evidence type="ECO:0000256" key="2">
    <source>
        <dbReference type="ARBA" id="ARBA00022723"/>
    </source>
</evidence>
<keyword evidence="1 6" id="KW-0645">Protease</keyword>
<keyword evidence="2" id="KW-0479">Metal-binding</keyword>
<keyword evidence="3 6" id="KW-0378">Hydrolase</keyword>
<dbReference type="EMBL" id="BJTG01000002">
    <property type="protein sequence ID" value="GEJ56118.1"/>
    <property type="molecule type" value="Genomic_DNA"/>
</dbReference>
<dbReference type="InterPro" id="IPR051156">
    <property type="entry name" value="Mito/Outer_Membr_Metalloprot"/>
</dbReference>
<evidence type="ECO:0000256" key="1">
    <source>
        <dbReference type="ARBA" id="ARBA00022670"/>
    </source>
</evidence>
<accession>A0A7I9VIZ2</accession>
<evidence type="ECO:0000313" key="10">
    <source>
        <dbReference type="Proteomes" id="UP000503640"/>
    </source>
</evidence>
<feature type="region of interest" description="Disordered" evidence="7">
    <location>
        <begin position="254"/>
        <end position="287"/>
    </location>
</feature>
<evidence type="ECO:0000256" key="7">
    <source>
        <dbReference type="SAM" id="MobiDB-lite"/>
    </source>
</evidence>
<sequence>MSSSGKLVAAGLASLLGLACSHAQRGKAETALAKALISDQQESQLGVQVKQQLEQEQHVKYLQDPAVVGFVKGITDKILPLAEKERPGVKWQVHVIDDPKTVNAFATPGGYLYVYSGLLLAADTPAEVAGVLSHEAGHVVARHSARQMVDAMGLEAVAALALGKNPSALSQVVAGAGGKGLMLANSREDETEADEYGARFASGAGYDPRGLITFFQKLEKLEGQQPGFAKFLSDHPPTPDRVSHLEQYIAANHLAGAGGRDPGDLPAVKAKIPKAPASAPPGGGPGS</sequence>